<gene>
    <name evidence="7" type="ORF">SAMN04515666_103506</name>
</gene>
<dbReference type="Pfam" id="PF04972">
    <property type="entry name" value="BON"/>
    <property type="match status" value="3"/>
</dbReference>
<evidence type="ECO:0000259" key="6">
    <source>
        <dbReference type="PROSITE" id="PS50914"/>
    </source>
</evidence>
<dbReference type="RefSeq" id="WP_091833887.1">
    <property type="nucleotide sequence ID" value="NZ_FOAN01000003.1"/>
</dbReference>
<comment type="subcellular location">
    <subcellularLocation>
        <location evidence="1">Periplasm</location>
    </subcellularLocation>
</comment>
<dbReference type="SMART" id="SM00749">
    <property type="entry name" value="BON"/>
    <property type="match status" value="3"/>
</dbReference>
<keyword evidence="3" id="KW-0677">Repeat</keyword>
<accession>A0A1H7PJN3</accession>
<evidence type="ECO:0000256" key="5">
    <source>
        <dbReference type="ARBA" id="ARBA00070588"/>
    </source>
</evidence>
<dbReference type="PANTHER" id="PTHR34606">
    <property type="entry name" value="BON DOMAIN-CONTAINING PROTEIN"/>
    <property type="match status" value="1"/>
</dbReference>
<keyword evidence="8" id="KW-1185">Reference proteome</keyword>
<evidence type="ECO:0000256" key="2">
    <source>
        <dbReference type="ARBA" id="ARBA00022729"/>
    </source>
</evidence>
<evidence type="ECO:0000313" key="7">
    <source>
        <dbReference type="EMBL" id="SEL35688.1"/>
    </source>
</evidence>
<sequence length="217" mass="23924">MRADSDIKRDVESELKWDPDIDASDIGVAAKDGVVTLSGFVRSYSQKYEAEKAAKRVKGVLGIANDIEVRLPLVHEKPDPEVARAVVEAIKNELPYSHENIKVVVKSGWVTLEGTAEWEYQRNRAEAAARKVRSVKGISNLVTLKPRIAPSEIKSKIEEALTRMAEVDAKRVTVATDGGVVTLSGTVRSWAERQEAERAAWRAPGVTKVENRIIISP</sequence>
<dbReference type="AlphaFoldDB" id="A0A1H7PJN3"/>
<dbReference type="STRING" id="1036779.SAMN04515666_103506"/>
<feature type="domain" description="BON" evidence="6">
    <location>
        <begin position="149"/>
        <end position="217"/>
    </location>
</feature>
<reference evidence="8" key="1">
    <citation type="submission" date="2016-10" db="EMBL/GenBank/DDBJ databases">
        <authorList>
            <person name="Varghese N."/>
            <person name="Submissions S."/>
        </authorList>
    </citation>
    <scope>NUCLEOTIDE SEQUENCE [LARGE SCALE GENOMIC DNA]</scope>
    <source>
        <strain evidence="8">LMG 26383,CCUG 61248,R- 45681</strain>
    </source>
</reference>
<evidence type="ECO:0000256" key="3">
    <source>
        <dbReference type="ARBA" id="ARBA00022737"/>
    </source>
</evidence>
<dbReference type="InterPro" id="IPR014004">
    <property type="entry name" value="Transpt-assoc_nodulatn_dom_bac"/>
</dbReference>
<dbReference type="Proteomes" id="UP000199664">
    <property type="component" value="Unassembled WGS sequence"/>
</dbReference>
<dbReference type="InterPro" id="IPR007055">
    <property type="entry name" value="BON_dom"/>
</dbReference>
<feature type="domain" description="BON" evidence="6">
    <location>
        <begin position="3"/>
        <end position="71"/>
    </location>
</feature>
<organism evidence="7 8">
    <name type="scientific">Bosea lupini</name>
    <dbReference type="NCBI Taxonomy" id="1036779"/>
    <lineage>
        <taxon>Bacteria</taxon>
        <taxon>Pseudomonadati</taxon>
        <taxon>Pseudomonadota</taxon>
        <taxon>Alphaproteobacteria</taxon>
        <taxon>Hyphomicrobiales</taxon>
        <taxon>Boseaceae</taxon>
        <taxon>Bosea</taxon>
    </lineage>
</organism>
<protein>
    <recommendedName>
        <fullName evidence="5">Osmotically-inducible protein Y</fullName>
    </recommendedName>
</protein>
<dbReference type="PROSITE" id="PS50914">
    <property type="entry name" value="BON"/>
    <property type="match status" value="3"/>
</dbReference>
<evidence type="ECO:0000256" key="4">
    <source>
        <dbReference type="ARBA" id="ARBA00022764"/>
    </source>
</evidence>
<keyword evidence="4" id="KW-0574">Periplasm</keyword>
<feature type="domain" description="BON" evidence="6">
    <location>
        <begin position="78"/>
        <end position="146"/>
    </location>
</feature>
<keyword evidence="2" id="KW-0732">Signal</keyword>
<dbReference type="Gene3D" id="3.30.1340.30">
    <property type="match status" value="3"/>
</dbReference>
<name>A0A1H7PJN3_9HYPH</name>
<proteinExistence type="predicted"/>
<evidence type="ECO:0000256" key="1">
    <source>
        <dbReference type="ARBA" id="ARBA00004418"/>
    </source>
</evidence>
<dbReference type="EMBL" id="FOAN01000003">
    <property type="protein sequence ID" value="SEL35688.1"/>
    <property type="molecule type" value="Genomic_DNA"/>
</dbReference>
<dbReference type="GO" id="GO:0042597">
    <property type="term" value="C:periplasmic space"/>
    <property type="evidence" value="ECO:0007669"/>
    <property type="project" value="UniProtKB-SubCell"/>
</dbReference>
<evidence type="ECO:0000313" key="8">
    <source>
        <dbReference type="Proteomes" id="UP000199664"/>
    </source>
</evidence>
<dbReference type="FunFam" id="3.30.1340.30:FF:000001">
    <property type="entry name" value="Molecular chaperone OsmY"/>
    <property type="match status" value="1"/>
</dbReference>
<dbReference type="OrthoDB" id="870892at2"/>
<dbReference type="PANTHER" id="PTHR34606:SF4">
    <property type="entry name" value="OUTER MEMBRANE LIPOPROTEIN DOLP"/>
    <property type="match status" value="1"/>
</dbReference>
<dbReference type="InterPro" id="IPR051686">
    <property type="entry name" value="Lipoprotein_DolP"/>
</dbReference>